<name>A0A6G7XFA9_9MICO</name>
<dbReference type="EMBL" id="CP049863">
    <property type="protein sequence ID" value="QIK63129.1"/>
    <property type="molecule type" value="Genomic_DNA"/>
</dbReference>
<dbReference type="Gene3D" id="3.40.50.2300">
    <property type="match status" value="1"/>
</dbReference>
<dbReference type="InterPro" id="IPR001789">
    <property type="entry name" value="Sig_transdc_resp-reg_receiver"/>
</dbReference>
<dbReference type="AlphaFoldDB" id="A0A6G7XFA9"/>
<sequence>MNARPLALVVEDSDDQSALLRHLLERQGYEVFSAPNAEVAVAAFVNIEPRVAILDLRLPGMSGTECARLVRERFPDCFIIVSSVLDAADYPAADAALPKPITGADLRKLLEGLAP</sequence>
<reference evidence="4 5" key="1">
    <citation type="submission" date="2020-03" db="EMBL/GenBank/DDBJ databases">
        <title>Leucobacter sp. nov., isolated from beetles.</title>
        <authorList>
            <person name="Hyun D.-W."/>
            <person name="Bae J.-W."/>
        </authorList>
    </citation>
    <scope>NUCLEOTIDE SEQUENCE [LARGE SCALE GENOMIC DNA]</scope>
    <source>
        <strain evidence="4 5">HDW9C</strain>
    </source>
</reference>
<proteinExistence type="predicted"/>
<dbReference type="PANTHER" id="PTHR44591:SF3">
    <property type="entry name" value="RESPONSE REGULATORY DOMAIN-CONTAINING PROTEIN"/>
    <property type="match status" value="1"/>
</dbReference>
<dbReference type="InterPro" id="IPR011006">
    <property type="entry name" value="CheY-like_superfamily"/>
</dbReference>
<organism evidence="4 5">
    <name type="scientific">Leucobacter viscericola</name>
    <dbReference type="NCBI Taxonomy" id="2714935"/>
    <lineage>
        <taxon>Bacteria</taxon>
        <taxon>Bacillati</taxon>
        <taxon>Actinomycetota</taxon>
        <taxon>Actinomycetes</taxon>
        <taxon>Micrococcales</taxon>
        <taxon>Microbacteriaceae</taxon>
        <taxon>Leucobacter</taxon>
    </lineage>
</organism>
<feature type="modified residue" description="4-aspartylphosphate" evidence="2">
    <location>
        <position position="55"/>
    </location>
</feature>
<evidence type="ECO:0000259" key="3">
    <source>
        <dbReference type="PROSITE" id="PS50110"/>
    </source>
</evidence>
<evidence type="ECO:0000313" key="5">
    <source>
        <dbReference type="Proteomes" id="UP000502677"/>
    </source>
</evidence>
<keyword evidence="5" id="KW-1185">Reference proteome</keyword>
<dbReference type="PANTHER" id="PTHR44591">
    <property type="entry name" value="STRESS RESPONSE REGULATOR PROTEIN 1"/>
    <property type="match status" value="1"/>
</dbReference>
<accession>A0A6G7XFA9</accession>
<dbReference type="Proteomes" id="UP000502677">
    <property type="component" value="Chromosome"/>
</dbReference>
<protein>
    <submittedName>
        <fullName evidence="4">Response regulator</fullName>
    </submittedName>
</protein>
<evidence type="ECO:0000313" key="4">
    <source>
        <dbReference type="EMBL" id="QIK63129.1"/>
    </source>
</evidence>
<keyword evidence="1 2" id="KW-0597">Phosphoprotein</keyword>
<dbReference type="Pfam" id="PF00072">
    <property type="entry name" value="Response_reg"/>
    <property type="match status" value="1"/>
</dbReference>
<gene>
    <name evidence="4" type="ORF">G7068_07880</name>
</gene>
<dbReference type="GO" id="GO:0000160">
    <property type="term" value="P:phosphorelay signal transduction system"/>
    <property type="evidence" value="ECO:0007669"/>
    <property type="project" value="InterPro"/>
</dbReference>
<dbReference type="SMART" id="SM00448">
    <property type="entry name" value="REC"/>
    <property type="match status" value="1"/>
</dbReference>
<dbReference type="PROSITE" id="PS50110">
    <property type="entry name" value="RESPONSE_REGULATORY"/>
    <property type="match status" value="1"/>
</dbReference>
<dbReference type="SUPFAM" id="SSF52172">
    <property type="entry name" value="CheY-like"/>
    <property type="match status" value="1"/>
</dbReference>
<dbReference type="KEGG" id="lvi:G7068_07880"/>
<feature type="domain" description="Response regulatory" evidence="3">
    <location>
        <begin position="6"/>
        <end position="114"/>
    </location>
</feature>
<dbReference type="CDD" id="cd00156">
    <property type="entry name" value="REC"/>
    <property type="match status" value="1"/>
</dbReference>
<dbReference type="InterPro" id="IPR050595">
    <property type="entry name" value="Bact_response_regulator"/>
</dbReference>
<evidence type="ECO:0000256" key="1">
    <source>
        <dbReference type="ARBA" id="ARBA00022553"/>
    </source>
</evidence>
<dbReference type="RefSeq" id="WP_166290872.1">
    <property type="nucleotide sequence ID" value="NZ_CP049863.1"/>
</dbReference>
<evidence type="ECO:0000256" key="2">
    <source>
        <dbReference type="PROSITE-ProRule" id="PRU00169"/>
    </source>
</evidence>